<evidence type="ECO:0000313" key="6">
    <source>
        <dbReference type="EMBL" id="SJZ81841.1"/>
    </source>
</evidence>
<protein>
    <recommendedName>
        <fullName evidence="3">Flagellin</fullName>
    </recommendedName>
</protein>
<dbReference type="InterPro" id="IPR001492">
    <property type="entry name" value="Flagellin"/>
</dbReference>
<dbReference type="SUPFAM" id="SSF64518">
    <property type="entry name" value="Phase 1 flagellin"/>
    <property type="match status" value="1"/>
</dbReference>
<evidence type="ECO:0000256" key="1">
    <source>
        <dbReference type="ARBA" id="ARBA00005709"/>
    </source>
</evidence>
<dbReference type="GO" id="GO:0005576">
    <property type="term" value="C:extracellular region"/>
    <property type="evidence" value="ECO:0007669"/>
    <property type="project" value="UniProtKB-SubCell"/>
</dbReference>
<dbReference type="Pfam" id="PF00700">
    <property type="entry name" value="Flagellin_C"/>
    <property type="match status" value="1"/>
</dbReference>
<dbReference type="InterPro" id="IPR046358">
    <property type="entry name" value="Flagellin_C"/>
</dbReference>
<dbReference type="OrthoDB" id="8328560at2"/>
<dbReference type="EMBL" id="FUXL01000003">
    <property type="protein sequence ID" value="SJZ81841.1"/>
    <property type="molecule type" value="Genomic_DNA"/>
</dbReference>
<dbReference type="Gene3D" id="1.20.1330.10">
    <property type="entry name" value="f41 fragment of flagellin, N-terminal domain"/>
    <property type="match status" value="1"/>
</dbReference>
<reference evidence="6 7" key="1">
    <citation type="submission" date="2017-02" db="EMBL/GenBank/DDBJ databases">
        <authorList>
            <person name="Peterson S.W."/>
        </authorList>
    </citation>
    <scope>NUCLEOTIDE SEQUENCE [LARGE SCALE GENOMIC DNA]</scope>
    <source>
        <strain evidence="6 7">USBA 369</strain>
    </source>
</reference>
<dbReference type="STRING" id="1365950.SAMN05428963_103149"/>
<evidence type="ECO:0000259" key="5">
    <source>
        <dbReference type="Pfam" id="PF00700"/>
    </source>
</evidence>
<proteinExistence type="inferred from homology"/>
<keyword evidence="2 3" id="KW-0975">Bacterial flagellum</keyword>
<dbReference type="InterPro" id="IPR001029">
    <property type="entry name" value="Flagellin_N"/>
</dbReference>
<accession>A0A1T4NRC0</accession>
<comment type="subcellular location">
    <subcellularLocation>
        <location evidence="3">Secreted</location>
    </subcellularLocation>
    <subcellularLocation>
        <location evidence="3">Bacterial flagellum</location>
    </subcellularLocation>
</comment>
<comment type="similarity">
    <text evidence="1 3">Belongs to the bacterial flagellin family.</text>
</comment>
<dbReference type="GO" id="GO:0009288">
    <property type="term" value="C:bacterial-type flagellum"/>
    <property type="evidence" value="ECO:0007669"/>
    <property type="project" value="UniProtKB-SubCell"/>
</dbReference>
<evidence type="ECO:0000256" key="3">
    <source>
        <dbReference type="RuleBase" id="RU362073"/>
    </source>
</evidence>
<keyword evidence="6" id="KW-0969">Cilium</keyword>
<evidence type="ECO:0000256" key="2">
    <source>
        <dbReference type="ARBA" id="ARBA00023143"/>
    </source>
</evidence>
<feature type="domain" description="Flagellin N-terminal" evidence="4">
    <location>
        <begin position="4"/>
        <end position="121"/>
    </location>
</feature>
<dbReference type="PANTHER" id="PTHR42792">
    <property type="entry name" value="FLAGELLIN"/>
    <property type="match status" value="1"/>
</dbReference>
<evidence type="ECO:0000259" key="4">
    <source>
        <dbReference type="Pfam" id="PF00669"/>
    </source>
</evidence>
<organism evidence="6 7">
    <name type="scientific">Consotaella salsifontis</name>
    <dbReference type="NCBI Taxonomy" id="1365950"/>
    <lineage>
        <taxon>Bacteria</taxon>
        <taxon>Pseudomonadati</taxon>
        <taxon>Pseudomonadota</taxon>
        <taxon>Alphaproteobacteria</taxon>
        <taxon>Hyphomicrobiales</taxon>
        <taxon>Aurantimonadaceae</taxon>
        <taxon>Consotaella</taxon>
    </lineage>
</organism>
<name>A0A1T4NRC0_9HYPH</name>
<comment type="function">
    <text evidence="3">Flagellin is the subunit protein which polymerizes to form the filaments of bacterial flagella.</text>
</comment>
<dbReference type="Proteomes" id="UP000190135">
    <property type="component" value="Unassembled WGS sequence"/>
</dbReference>
<keyword evidence="6" id="KW-0282">Flagellum</keyword>
<dbReference type="Pfam" id="PF00669">
    <property type="entry name" value="Flagellin_N"/>
    <property type="match status" value="1"/>
</dbReference>
<keyword evidence="3" id="KW-0964">Secreted</keyword>
<evidence type="ECO:0000313" key="7">
    <source>
        <dbReference type="Proteomes" id="UP000190135"/>
    </source>
</evidence>
<dbReference type="GO" id="GO:0005198">
    <property type="term" value="F:structural molecule activity"/>
    <property type="evidence" value="ECO:0007669"/>
    <property type="project" value="UniProtKB-UniRule"/>
</dbReference>
<feature type="domain" description="Flagellin C-terminal" evidence="5">
    <location>
        <begin position="209"/>
        <end position="290"/>
    </location>
</feature>
<keyword evidence="6" id="KW-0966">Cell projection</keyword>
<keyword evidence="7" id="KW-1185">Reference proteome</keyword>
<sequence length="291" mass="30301">MYGVTTNYASTAALRNLQSINSQLQQTQGRISSGLKVASAKDGAAAWSAATTIRSEISTNESLSAGLSYYKSAAATAATAAESIVGALNTMKTALTSYQNSTDDTEKSALMTKITGAQNTITAALAASKTGETDWLASTDKISFNVGVDSAGAFIKSEYQIAANLSTVLTDTDIKATDFAKNITDFGQSDLDVAGNIALILTALDDASTGAIGKVTTFAANVGALSEQIESQQTFLKTISDIKSSALSSLVDANMEEESTRLSALQVQQQLATQALQISNASSQNILRLFQ</sequence>
<dbReference type="RefSeq" id="WP_078707261.1">
    <property type="nucleotide sequence ID" value="NZ_FUXL01000003.1"/>
</dbReference>
<gene>
    <name evidence="6" type="ORF">SAMN05428963_103149</name>
</gene>
<dbReference type="AlphaFoldDB" id="A0A1T4NRC0"/>
<dbReference type="PANTHER" id="PTHR42792:SF2">
    <property type="entry name" value="FLAGELLIN"/>
    <property type="match status" value="1"/>
</dbReference>